<organism evidence="7 8">
    <name type="scientific">Desulfofustis limnaeus</name>
    <dbReference type="NCBI Taxonomy" id="2740163"/>
    <lineage>
        <taxon>Bacteria</taxon>
        <taxon>Pseudomonadati</taxon>
        <taxon>Thermodesulfobacteriota</taxon>
        <taxon>Desulfobulbia</taxon>
        <taxon>Desulfobulbales</taxon>
        <taxon>Desulfocapsaceae</taxon>
        <taxon>Desulfofustis</taxon>
    </lineage>
</organism>
<sequence>MTTVKHRLEYAALRATVGLINSMPLPLINGLTTGLSRLVWMAFPFRMPVAYDNISTVFPDMPHAQKLALLRKAYRQFITAAGLILVINRPQNTGLIKNAQISGLDCLDRALAQNKGVILTTYHGCWFEAYFAWFSQGNRPTSLIYQQQNNPLCDAFFVRQRQRYGSNLEHIHSLEKLHVYEEALRRNRILIVSLDQNYTDNGTPVRFFDKEFTCARGSALLHLRTGAPVLTSVYYLKDGRLHIDFEPVQLPSYPDITDEAIKDISNRAIQLYEKTIRAYPDQWFSLFHRLWKKTGYPFKIRRSFSDLIASDR</sequence>
<accession>A0ABM7W831</accession>
<dbReference type="PANTHER" id="PTHR30606">
    <property type="entry name" value="LIPID A BIOSYNTHESIS LAUROYL ACYLTRANSFERASE"/>
    <property type="match status" value="1"/>
</dbReference>
<dbReference type="Pfam" id="PF03279">
    <property type="entry name" value="Lip_A_acyltrans"/>
    <property type="match status" value="1"/>
</dbReference>
<keyword evidence="4" id="KW-0808">Transferase</keyword>
<keyword evidence="3" id="KW-0997">Cell inner membrane</keyword>
<evidence type="ECO:0000313" key="7">
    <source>
        <dbReference type="EMBL" id="BDD87078.1"/>
    </source>
</evidence>
<evidence type="ECO:0000256" key="5">
    <source>
        <dbReference type="ARBA" id="ARBA00023136"/>
    </source>
</evidence>
<keyword evidence="6" id="KW-0012">Acyltransferase</keyword>
<reference evidence="7 8" key="1">
    <citation type="submission" date="2022-01" db="EMBL/GenBank/DDBJ databases">
        <title>Desulfofustis limnae sp. nov., a novel mesophilic sulfate-reducing bacterium isolated from marsh soil.</title>
        <authorList>
            <person name="Watanabe M."/>
            <person name="Takahashi A."/>
            <person name="Kojima H."/>
            <person name="Fukui M."/>
        </authorList>
    </citation>
    <scope>NUCLEOTIDE SEQUENCE [LARGE SCALE GENOMIC DNA]</scope>
    <source>
        <strain evidence="7 8">PPLL</strain>
    </source>
</reference>
<proteinExistence type="predicted"/>
<evidence type="ECO:0000256" key="4">
    <source>
        <dbReference type="ARBA" id="ARBA00022679"/>
    </source>
</evidence>
<protein>
    <recommendedName>
        <fullName evidence="9">Lipid A biosynthesis acyltransferase</fullName>
    </recommendedName>
</protein>
<evidence type="ECO:0000256" key="1">
    <source>
        <dbReference type="ARBA" id="ARBA00004533"/>
    </source>
</evidence>
<dbReference type="RefSeq" id="WP_284154120.1">
    <property type="nucleotide sequence ID" value="NZ_AP025516.1"/>
</dbReference>
<comment type="subcellular location">
    <subcellularLocation>
        <location evidence="1">Cell inner membrane</location>
    </subcellularLocation>
</comment>
<dbReference type="Proteomes" id="UP000830055">
    <property type="component" value="Chromosome"/>
</dbReference>
<dbReference type="EMBL" id="AP025516">
    <property type="protein sequence ID" value="BDD87078.1"/>
    <property type="molecule type" value="Genomic_DNA"/>
</dbReference>
<evidence type="ECO:0000313" key="8">
    <source>
        <dbReference type="Proteomes" id="UP000830055"/>
    </source>
</evidence>
<evidence type="ECO:0000256" key="2">
    <source>
        <dbReference type="ARBA" id="ARBA00022475"/>
    </source>
</evidence>
<dbReference type="InterPro" id="IPR004960">
    <property type="entry name" value="LipA_acyltrans"/>
</dbReference>
<evidence type="ECO:0000256" key="3">
    <source>
        <dbReference type="ARBA" id="ARBA00022519"/>
    </source>
</evidence>
<name>A0ABM7W831_9BACT</name>
<gene>
    <name evidence="7" type="ORF">DPPLL_14430</name>
</gene>
<keyword evidence="8" id="KW-1185">Reference proteome</keyword>
<keyword evidence="5" id="KW-0472">Membrane</keyword>
<evidence type="ECO:0008006" key="9">
    <source>
        <dbReference type="Google" id="ProtNLM"/>
    </source>
</evidence>
<evidence type="ECO:0000256" key="6">
    <source>
        <dbReference type="ARBA" id="ARBA00023315"/>
    </source>
</evidence>
<keyword evidence="2" id="KW-1003">Cell membrane</keyword>
<dbReference type="PANTHER" id="PTHR30606:SF10">
    <property type="entry name" value="PHOSPHATIDYLINOSITOL MANNOSIDE ACYLTRANSFERASE"/>
    <property type="match status" value="1"/>
</dbReference>
<dbReference type="CDD" id="cd07984">
    <property type="entry name" value="LPLAT_LABLAT-like"/>
    <property type="match status" value="1"/>
</dbReference>